<organism evidence="1 2">
    <name type="scientific">Microbacterium azadirachtae</name>
    <dbReference type="NCBI Taxonomy" id="582680"/>
    <lineage>
        <taxon>Bacteria</taxon>
        <taxon>Bacillati</taxon>
        <taxon>Actinomycetota</taxon>
        <taxon>Actinomycetes</taxon>
        <taxon>Micrococcales</taxon>
        <taxon>Microbacteriaceae</taxon>
        <taxon>Microbacterium</taxon>
    </lineage>
</organism>
<name>A0A0F0KW10_9MICO</name>
<sequence length="71" mass="7476">MIANPLRARTIPPMTVVIIPSRSAIVVPVKPLVERRSLSVWSYVSTVSLNVRARGSAGGDCGDEGGGGRED</sequence>
<dbReference type="AlphaFoldDB" id="A0A0F0KW10"/>
<comment type="caution">
    <text evidence="1">The sequence shown here is derived from an EMBL/GenBank/DDBJ whole genome shotgun (WGS) entry which is preliminary data.</text>
</comment>
<evidence type="ECO:0000313" key="1">
    <source>
        <dbReference type="EMBL" id="KJL24270.1"/>
    </source>
</evidence>
<keyword evidence="2" id="KW-1185">Reference proteome</keyword>
<dbReference type="Proteomes" id="UP000033448">
    <property type="component" value="Unassembled WGS sequence"/>
</dbReference>
<accession>A0A0F0KW10</accession>
<dbReference type="EMBL" id="JYIT01000074">
    <property type="protein sequence ID" value="KJL24270.1"/>
    <property type="molecule type" value="Genomic_DNA"/>
</dbReference>
<proteinExistence type="predicted"/>
<protein>
    <submittedName>
        <fullName evidence="1">Uncharacterized protein</fullName>
    </submittedName>
</protein>
<reference evidence="1 2" key="1">
    <citation type="submission" date="2015-02" db="EMBL/GenBank/DDBJ databases">
        <title>Draft genome sequences of ten Microbacterium spp. with emphasis on heavy metal contaminated environments.</title>
        <authorList>
            <person name="Corretto E."/>
        </authorList>
    </citation>
    <scope>NUCLEOTIDE SEQUENCE [LARGE SCALE GENOMIC DNA]</scope>
    <source>
        <strain evidence="1 2">DSM 23848</strain>
    </source>
</reference>
<gene>
    <name evidence="1" type="ORF">RL72_01761</name>
</gene>
<evidence type="ECO:0000313" key="2">
    <source>
        <dbReference type="Proteomes" id="UP000033448"/>
    </source>
</evidence>